<dbReference type="InterPro" id="IPR015424">
    <property type="entry name" value="PyrdxlP-dep_Trfase"/>
</dbReference>
<dbReference type="Proteomes" id="UP000633509">
    <property type="component" value="Unassembled WGS sequence"/>
</dbReference>
<name>A0ABR9LTU1_9ACTN</name>
<organism evidence="2 3">
    <name type="scientific">Nonomuraea angiospora</name>
    <dbReference type="NCBI Taxonomy" id="46172"/>
    <lineage>
        <taxon>Bacteria</taxon>
        <taxon>Bacillati</taxon>
        <taxon>Actinomycetota</taxon>
        <taxon>Actinomycetes</taxon>
        <taxon>Streptosporangiales</taxon>
        <taxon>Streptosporangiaceae</taxon>
        <taxon>Nonomuraea</taxon>
    </lineage>
</organism>
<feature type="domain" description="Aminotransferase class V" evidence="1">
    <location>
        <begin position="24"/>
        <end position="112"/>
    </location>
</feature>
<proteinExistence type="predicted"/>
<dbReference type="SUPFAM" id="SSF53383">
    <property type="entry name" value="PLP-dependent transferases"/>
    <property type="match status" value="1"/>
</dbReference>
<sequence>MAARLGHRRGARLGPGPYRDRVYALAGLLRARLAAIPGCQVRDQGTEQCGIVTFTVDGVPADEIKDRLAGRSINVSVSRAPSTLLDMTDRGLASVVRASVHYYNTEEEMDRLLEELAD</sequence>
<dbReference type="InterPro" id="IPR015422">
    <property type="entry name" value="PyrdxlP-dep_Trfase_small"/>
</dbReference>
<dbReference type="EMBL" id="JADBEK010000001">
    <property type="protein sequence ID" value="MBE1584076.1"/>
    <property type="molecule type" value="Genomic_DNA"/>
</dbReference>
<dbReference type="InterPro" id="IPR000192">
    <property type="entry name" value="Aminotrans_V_dom"/>
</dbReference>
<dbReference type="Pfam" id="PF00266">
    <property type="entry name" value="Aminotran_5"/>
    <property type="match status" value="1"/>
</dbReference>
<evidence type="ECO:0000313" key="3">
    <source>
        <dbReference type="Proteomes" id="UP000633509"/>
    </source>
</evidence>
<comment type="caution">
    <text evidence="2">The sequence shown here is derived from an EMBL/GenBank/DDBJ whole genome shotgun (WGS) entry which is preliminary data.</text>
</comment>
<evidence type="ECO:0000313" key="2">
    <source>
        <dbReference type="EMBL" id="MBE1584076.1"/>
    </source>
</evidence>
<accession>A0ABR9LTU1</accession>
<reference evidence="2 3" key="1">
    <citation type="submission" date="2020-10" db="EMBL/GenBank/DDBJ databases">
        <title>Sequencing the genomes of 1000 actinobacteria strains.</title>
        <authorList>
            <person name="Klenk H.-P."/>
        </authorList>
    </citation>
    <scope>NUCLEOTIDE SEQUENCE [LARGE SCALE GENOMIC DNA]</scope>
    <source>
        <strain evidence="2 3">DSM 43173</strain>
    </source>
</reference>
<keyword evidence="3" id="KW-1185">Reference proteome</keyword>
<evidence type="ECO:0000259" key="1">
    <source>
        <dbReference type="Pfam" id="PF00266"/>
    </source>
</evidence>
<keyword evidence="2" id="KW-0456">Lyase</keyword>
<dbReference type="GO" id="GO:0016829">
    <property type="term" value="F:lyase activity"/>
    <property type="evidence" value="ECO:0007669"/>
    <property type="project" value="UniProtKB-KW"/>
</dbReference>
<protein>
    <submittedName>
        <fullName evidence="2">Selenocysteine lyase/cysteine desulfurase</fullName>
    </submittedName>
</protein>
<gene>
    <name evidence="2" type="ORF">H4W80_002334</name>
</gene>
<dbReference type="Gene3D" id="3.90.1150.10">
    <property type="entry name" value="Aspartate Aminotransferase, domain 1"/>
    <property type="match status" value="1"/>
</dbReference>
<dbReference type="RefSeq" id="WP_192785073.1">
    <property type="nucleotide sequence ID" value="NZ_JADBEK010000001.1"/>
</dbReference>